<dbReference type="PANTHER" id="PTHR40260">
    <property type="entry name" value="BLR8190 PROTEIN"/>
    <property type="match status" value="1"/>
</dbReference>
<dbReference type="GO" id="GO:0016491">
    <property type="term" value="F:oxidoreductase activity"/>
    <property type="evidence" value="ECO:0007669"/>
    <property type="project" value="InterPro"/>
</dbReference>
<dbReference type="NCBIfam" id="TIGR02118">
    <property type="entry name" value="EthD family reductase"/>
    <property type="match status" value="1"/>
</dbReference>
<dbReference type="SUPFAM" id="SSF54909">
    <property type="entry name" value="Dimeric alpha+beta barrel"/>
    <property type="match status" value="1"/>
</dbReference>
<reference evidence="1" key="1">
    <citation type="submission" date="2014-04" db="EMBL/GenBank/DDBJ databases">
        <title>In planta biocontrol of soil-borne Fusarium wilt of banana through a plant endophytic bacterium, Burkholderia cenocepacia 869T2.</title>
        <authorList>
            <person name="Ho Y.-N."/>
            <person name="Chiang H.-M."/>
            <person name="Chao C.-P."/>
            <person name="Su C.-C."/>
            <person name="Hsu H.-F."/>
            <person name="Guo C.-T."/>
            <person name="Hsieh J.-L."/>
            <person name="Huang C.-C."/>
        </authorList>
    </citation>
    <scope>NUCLEOTIDE SEQUENCE [LARGE SCALE GENOMIC DNA]</scope>
    <source>
        <strain evidence="1">869T2</strain>
    </source>
</reference>
<dbReference type="AlphaFoldDB" id="A0A071M3R3"/>
<dbReference type="InterPro" id="IPR009799">
    <property type="entry name" value="EthD_dom"/>
</dbReference>
<gene>
    <name evidence="1" type="ORF">DT99_32475</name>
</gene>
<proteinExistence type="predicted"/>
<sequence length="102" mass="11697">MYFVVSYRRAAGTRFDVRYYVEQHVPLVEKSWKRYGLEYVDAFFPSREDSELIVVAMCRFVDRAALDAAFASAEAVDVMADIDAFTDIAPDRHITDVVSYAQ</sequence>
<dbReference type="OrthoDB" id="5343971at2"/>
<dbReference type="Gene3D" id="3.30.70.100">
    <property type="match status" value="1"/>
</dbReference>
<protein>
    <submittedName>
        <fullName evidence="1">Ethyl tert-butyl ether degradation protein EthD</fullName>
    </submittedName>
</protein>
<organism evidence="1">
    <name type="scientific">Burkholderia cenocepacia</name>
    <dbReference type="NCBI Taxonomy" id="95486"/>
    <lineage>
        <taxon>Bacteria</taxon>
        <taxon>Pseudomonadati</taxon>
        <taxon>Pseudomonadota</taxon>
        <taxon>Betaproteobacteria</taxon>
        <taxon>Burkholderiales</taxon>
        <taxon>Burkholderiaceae</taxon>
        <taxon>Burkholderia</taxon>
        <taxon>Burkholderia cepacia complex</taxon>
    </lineage>
</organism>
<accession>A0A071M3R3</accession>
<evidence type="ECO:0000313" key="1">
    <source>
        <dbReference type="EMBL" id="KEA55332.1"/>
    </source>
</evidence>
<dbReference type="PANTHER" id="PTHR40260:SF2">
    <property type="entry name" value="BLR8190 PROTEIN"/>
    <property type="match status" value="1"/>
</dbReference>
<comment type="caution">
    <text evidence="1">The sequence shown here is derived from an EMBL/GenBank/DDBJ whole genome shotgun (WGS) entry which is preliminary data.</text>
</comment>
<dbReference type="InterPro" id="IPR011008">
    <property type="entry name" value="Dimeric_a/b-barrel"/>
</dbReference>
<dbReference type="EMBL" id="JJOA01000056">
    <property type="protein sequence ID" value="KEA55332.1"/>
    <property type="molecule type" value="Genomic_DNA"/>
</dbReference>
<name>A0A071M3R3_9BURK</name>